<dbReference type="RefSeq" id="XP_032835758.1">
    <property type="nucleotide sequence ID" value="XM_032979867.1"/>
</dbReference>
<keyword evidence="1" id="KW-0472">Membrane</keyword>
<dbReference type="KEGG" id="pmrn:116957617"/>
<organism evidence="3 4">
    <name type="scientific">Petromyzon marinus</name>
    <name type="common">Sea lamprey</name>
    <dbReference type="NCBI Taxonomy" id="7757"/>
    <lineage>
        <taxon>Eukaryota</taxon>
        <taxon>Metazoa</taxon>
        <taxon>Chordata</taxon>
        <taxon>Craniata</taxon>
        <taxon>Vertebrata</taxon>
        <taxon>Cyclostomata</taxon>
        <taxon>Hyperoartia</taxon>
        <taxon>Petromyzontiformes</taxon>
        <taxon>Petromyzontidae</taxon>
        <taxon>Petromyzon</taxon>
    </lineage>
</organism>
<dbReference type="SMART" id="SM00409">
    <property type="entry name" value="IG"/>
    <property type="match status" value="1"/>
</dbReference>
<dbReference type="SUPFAM" id="SSF48726">
    <property type="entry name" value="Immunoglobulin"/>
    <property type="match status" value="1"/>
</dbReference>
<gene>
    <name evidence="4" type="primary">LOC116957617</name>
</gene>
<evidence type="ECO:0000313" key="4">
    <source>
        <dbReference type="RefSeq" id="XP_032835758.1"/>
    </source>
</evidence>
<dbReference type="InterPro" id="IPR013783">
    <property type="entry name" value="Ig-like_fold"/>
</dbReference>
<dbReference type="PROSITE" id="PS50835">
    <property type="entry name" value="IG_LIKE"/>
    <property type="match status" value="1"/>
</dbReference>
<sequence>RDNPTSENHCIRGVAGPGTYLVLSAFFSGATSEGDASLQCSKFGSTVSVCTKRFVIGVVGGSVLLPCTFLLRSPSSQVSVEWRLSEVNKGAVIFNSSNNNYTDDNFRDRLRLLGDPGKGDASILIVNLKHTDINTYFCRIKEWEMSEQRIKEYIYYGHHGTRLLVKGTCRLGIEIRFRSSEGDESLQCSNFSDMASVCTEMIVKGVIVIMIGVVIVVVIMIGVVKVIVIMIWVVIMIAAVIVIMIGVVIVVVIMIGVVKVIVIMIGVVIM</sequence>
<dbReference type="Pfam" id="PF07686">
    <property type="entry name" value="V-set"/>
    <property type="match status" value="1"/>
</dbReference>
<dbReference type="GO" id="GO:0032956">
    <property type="term" value="P:regulation of actin cytoskeleton organization"/>
    <property type="evidence" value="ECO:0007669"/>
    <property type="project" value="TreeGrafter"/>
</dbReference>
<proteinExistence type="predicted"/>
<evidence type="ECO:0000259" key="2">
    <source>
        <dbReference type="PROSITE" id="PS50835"/>
    </source>
</evidence>
<dbReference type="InterPro" id="IPR042836">
    <property type="entry name" value="SIG15"/>
</dbReference>
<feature type="non-terminal residue" evidence="4">
    <location>
        <position position="270"/>
    </location>
</feature>
<dbReference type="Proteomes" id="UP001318040">
    <property type="component" value="Chromosome 79"/>
</dbReference>
<reference evidence="4" key="1">
    <citation type="submission" date="2025-08" db="UniProtKB">
        <authorList>
            <consortium name="RefSeq"/>
        </authorList>
    </citation>
    <scope>IDENTIFICATION</scope>
    <source>
        <tissue evidence="4">Sperm</tissue>
    </source>
</reference>
<keyword evidence="1" id="KW-1133">Transmembrane helix</keyword>
<dbReference type="InterPro" id="IPR003599">
    <property type="entry name" value="Ig_sub"/>
</dbReference>
<dbReference type="GO" id="GO:0005886">
    <property type="term" value="C:plasma membrane"/>
    <property type="evidence" value="ECO:0007669"/>
    <property type="project" value="TreeGrafter"/>
</dbReference>
<dbReference type="InterPro" id="IPR036179">
    <property type="entry name" value="Ig-like_dom_sf"/>
</dbReference>
<keyword evidence="1" id="KW-0812">Transmembrane</keyword>
<accession>A0AAJ7UJA0</accession>
<name>A0AAJ7UJA0_PETMA</name>
<keyword evidence="3" id="KW-1185">Reference proteome</keyword>
<feature type="non-terminal residue" evidence="4">
    <location>
        <position position="1"/>
    </location>
</feature>
<dbReference type="InterPro" id="IPR007110">
    <property type="entry name" value="Ig-like_dom"/>
</dbReference>
<dbReference type="AlphaFoldDB" id="A0AAJ7UJA0"/>
<dbReference type="Gene3D" id="2.60.40.10">
    <property type="entry name" value="Immunoglobulins"/>
    <property type="match status" value="1"/>
</dbReference>
<dbReference type="InterPro" id="IPR013106">
    <property type="entry name" value="Ig_V-set"/>
</dbReference>
<feature type="transmembrane region" description="Helical" evidence="1">
    <location>
        <begin position="206"/>
        <end position="235"/>
    </location>
</feature>
<evidence type="ECO:0000256" key="1">
    <source>
        <dbReference type="SAM" id="Phobius"/>
    </source>
</evidence>
<feature type="transmembrane region" description="Helical" evidence="1">
    <location>
        <begin position="241"/>
        <end position="269"/>
    </location>
</feature>
<dbReference type="PANTHER" id="PTHR46942">
    <property type="entry name" value="SIALIC ACID-BINDING IG-LIKE LECTIN 15"/>
    <property type="match status" value="1"/>
</dbReference>
<feature type="domain" description="Ig-like" evidence="2">
    <location>
        <begin position="17"/>
        <end position="151"/>
    </location>
</feature>
<dbReference type="GO" id="GO:0045124">
    <property type="term" value="P:regulation of bone resorption"/>
    <property type="evidence" value="ECO:0007669"/>
    <property type="project" value="TreeGrafter"/>
</dbReference>
<dbReference type="GO" id="GO:2001204">
    <property type="term" value="P:regulation of osteoclast development"/>
    <property type="evidence" value="ECO:0007669"/>
    <property type="project" value="TreeGrafter"/>
</dbReference>
<dbReference type="PANTHER" id="PTHR46942:SF1">
    <property type="entry name" value="SIALIC ACID-BINDING IG-LIKE LECTIN 15"/>
    <property type="match status" value="1"/>
</dbReference>
<evidence type="ECO:0000313" key="3">
    <source>
        <dbReference type="Proteomes" id="UP001318040"/>
    </source>
</evidence>
<protein>
    <submittedName>
        <fullName evidence="4">Coxsackievirus and adenovirus receptor-like</fullName>
    </submittedName>
</protein>